<dbReference type="RefSeq" id="WP_344608836.1">
    <property type="nucleotide sequence ID" value="NZ_BAAAHE010000047.1"/>
</dbReference>
<evidence type="ECO:0000256" key="3">
    <source>
        <dbReference type="SAM" id="SignalP"/>
    </source>
</evidence>
<feature type="compositionally biased region" description="Low complexity" evidence="1">
    <location>
        <begin position="271"/>
        <end position="337"/>
    </location>
</feature>
<evidence type="ECO:0000313" key="4">
    <source>
        <dbReference type="EMBL" id="GAA0635034.1"/>
    </source>
</evidence>
<keyword evidence="3" id="KW-0732">Signal</keyword>
<accession>A0ABP3SEA2</accession>
<organism evidence="4 5">
    <name type="scientific">Sporichthya brevicatena</name>
    <dbReference type="NCBI Taxonomy" id="171442"/>
    <lineage>
        <taxon>Bacteria</taxon>
        <taxon>Bacillati</taxon>
        <taxon>Actinomycetota</taxon>
        <taxon>Actinomycetes</taxon>
        <taxon>Sporichthyales</taxon>
        <taxon>Sporichthyaceae</taxon>
        <taxon>Sporichthya</taxon>
    </lineage>
</organism>
<evidence type="ECO:0008006" key="6">
    <source>
        <dbReference type="Google" id="ProtNLM"/>
    </source>
</evidence>
<keyword evidence="2" id="KW-0472">Membrane</keyword>
<proteinExistence type="predicted"/>
<dbReference type="Proteomes" id="UP001500957">
    <property type="component" value="Unassembled WGS sequence"/>
</dbReference>
<feature type="compositionally biased region" description="Basic and acidic residues" evidence="1">
    <location>
        <begin position="394"/>
        <end position="412"/>
    </location>
</feature>
<evidence type="ECO:0000256" key="2">
    <source>
        <dbReference type="SAM" id="Phobius"/>
    </source>
</evidence>
<feature type="chain" id="PRO_5045863975" description="Gram-positive cocci surface proteins LPxTG domain-containing protein" evidence="3">
    <location>
        <begin position="27"/>
        <end position="502"/>
    </location>
</feature>
<keyword evidence="2" id="KW-0812">Transmembrane</keyword>
<reference evidence="5" key="1">
    <citation type="journal article" date="2019" name="Int. J. Syst. Evol. Microbiol.">
        <title>The Global Catalogue of Microorganisms (GCM) 10K type strain sequencing project: providing services to taxonomists for standard genome sequencing and annotation.</title>
        <authorList>
            <consortium name="The Broad Institute Genomics Platform"/>
            <consortium name="The Broad Institute Genome Sequencing Center for Infectious Disease"/>
            <person name="Wu L."/>
            <person name="Ma J."/>
        </authorList>
    </citation>
    <scope>NUCLEOTIDE SEQUENCE [LARGE SCALE GENOMIC DNA]</scope>
    <source>
        <strain evidence="5">JCM 10671</strain>
    </source>
</reference>
<keyword evidence="2" id="KW-1133">Transmembrane helix</keyword>
<name>A0ABP3SEA2_9ACTN</name>
<feature type="compositionally biased region" description="Low complexity" evidence="1">
    <location>
        <begin position="371"/>
        <end position="393"/>
    </location>
</feature>
<dbReference type="EMBL" id="BAAAHE010000047">
    <property type="protein sequence ID" value="GAA0635034.1"/>
    <property type="molecule type" value="Genomic_DNA"/>
</dbReference>
<feature type="compositionally biased region" description="Basic and acidic residues" evidence="1">
    <location>
        <begin position="350"/>
        <end position="359"/>
    </location>
</feature>
<feature type="compositionally biased region" description="Basic and acidic residues" evidence="1">
    <location>
        <begin position="258"/>
        <end position="267"/>
    </location>
</feature>
<evidence type="ECO:0000313" key="5">
    <source>
        <dbReference type="Proteomes" id="UP001500957"/>
    </source>
</evidence>
<sequence length="502" mass="49543">MTLRAPRRIAALLAAPAFVAAGVAAAAPGADAASTTEPTYQGSALAVSAKVGIAGSTILDEVLPGLITYPPGATKSLLELPAELSQLVSLKVLNASSEVQDGKLVSNASTANLGVLGDVIGAKVITADCLSDAGQNSGDSQVAGLTIAGTKVPVDPGPNVRIELPDALAAFVKGSIVIDEQVKTADGGLQVTALHINLVVAPTALDDALNSVIASVREAAQQVKVVLEEVTGKTLDQLIGKVDKSAGDKKTARTPKKGAQDADRAEVRASAAAPAAPQAATETEAATEAAAPAAEAEQAAPVQKTDGAAVEETTVAEESTAAEDTTATEDAAATEDATAAEDTDAAAAAERAERSEKGAKAAQPAAETSTDPAVAPAPAEAAPVAAPAAPADVKPADSKSEAKNEKAGKKAGSDLAAIDTVRKAVPSAADIAGAVGVDIVISQVTCDGEPGKEVAKVNQLPGTGGNGDATRDVAIAGLGLLAAGGAAVYVTRRRGRGRHAAI</sequence>
<feature type="signal peptide" evidence="3">
    <location>
        <begin position="1"/>
        <end position="26"/>
    </location>
</feature>
<protein>
    <recommendedName>
        <fullName evidence="6">Gram-positive cocci surface proteins LPxTG domain-containing protein</fullName>
    </recommendedName>
</protein>
<gene>
    <name evidence="4" type="ORF">GCM10009547_43980</name>
</gene>
<keyword evidence="5" id="KW-1185">Reference proteome</keyword>
<comment type="caution">
    <text evidence="4">The sequence shown here is derived from an EMBL/GenBank/DDBJ whole genome shotgun (WGS) entry which is preliminary data.</text>
</comment>
<dbReference type="NCBIfam" id="NF040603">
    <property type="entry name" value="choice_anch_P"/>
    <property type="match status" value="1"/>
</dbReference>
<feature type="region of interest" description="Disordered" evidence="1">
    <location>
        <begin position="245"/>
        <end position="413"/>
    </location>
</feature>
<evidence type="ECO:0000256" key="1">
    <source>
        <dbReference type="SAM" id="MobiDB-lite"/>
    </source>
</evidence>
<feature type="transmembrane region" description="Helical" evidence="2">
    <location>
        <begin position="473"/>
        <end position="490"/>
    </location>
</feature>